<dbReference type="AlphaFoldDB" id="A0A6H1ZND5"/>
<organism evidence="2">
    <name type="scientific">viral metagenome</name>
    <dbReference type="NCBI Taxonomy" id="1070528"/>
    <lineage>
        <taxon>unclassified sequences</taxon>
        <taxon>metagenomes</taxon>
        <taxon>organismal metagenomes</taxon>
    </lineage>
</organism>
<evidence type="ECO:0000256" key="1">
    <source>
        <dbReference type="SAM" id="Phobius"/>
    </source>
</evidence>
<sequence length="71" mass="8104">MVAETKVSHDPATCRCDNCSIERALEQRAAFWTRAGQQTDQPRSRWWLLVDFALLAAVGVLLSYVYLESMQ</sequence>
<protein>
    <submittedName>
        <fullName evidence="2">Uncharacterized protein</fullName>
    </submittedName>
</protein>
<dbReference type="EMBL" id="MT144662">
    <property type="protein sequence ID" value="QJH96777.1"/>
    <property type="molecule type" value="Genomic_DNA"/>
</dbReference>
<name>A0A6H1ZND5_9ZZZZ</name>
<keyword evidence="1" id="KW-0472">Membrane</keyword>
<accession>A0A6H1ZND5</accession>
<proteinExistence type="predicted"/>
<feature type="transmembrane region" description="Helical" evidence="1">
    <location>
        <begin position="46"/>
        <end position="67"/>
    </location>
</feature>
<evidence type="ECO:0000313" key="3">
    <source>
        <dbReference type="EMBL" id="QJH96777.1"/>
    </source>
</evidence>
<keyword evidence="1" id="KW-0812">Transmembrane</keyword>
<keyword evidence="1" id="KW-1133">Transmembrane helix</keyword>
<gene>
    <name evidence="2" type="ORF">TM448A01213_0022</name>
    <name evidence="3" type="ORF">TM448B00810_0010</name>
</gene>
<reference evidence="2" key="1">
    <citation type="submission" date="2020-03" db="EMBL/GenBank/DDBJ databases">
        <title>The deep terrestrial virosphere.</title>
        <authorList>
            <person name="Holmfeldt K."/>
            <person name="Nilsson E."/>
            <person name="Simone D."/>
            <person name="Lopez-Fernandez M."/>
            <person name="Wu X."/>
            <person name="de Brujin I."/>
            <person name="Lundin D."/>
            <person name="Andersson A."/>
            <person name="Bertilsson S."/>
            <person name="Dopson M."/>
        </authorList>
    </citation>
    <scope>NUCLEOTIDE SEQUENCE</scope>
    <source>
        <strain evidence="2">TM448A01213</strain>
        <strain evidence="3">TM448B00810</strain>
    </source>
</reference>
<evidence type="ECO:0000313" key="2">
    <source>
        <dbReference type="EMBL" id="QJA48989.1"/>
    </source>
</evidence>
<dbReference type="EMBL" id="MT144112">
    <property type="protein sequence ID" value="QJA48989.1"/>
    <property type="molecule type" value="Genomic_DNA"/>
</dbReference>